<reference evidence="1" key="1">
    <citation type="submission" date="2022-01" db="EMBL/GenBank/DDBJ databases">
        <authorList>
            <person name="King R."/>
        </authorList>
    </citation>
    <scope>NUCLEOTIDE SEQUENCE</scope>
</reference>
<proteinExistence type="predicted"/>
<protein>
    <submittedName>
        <fullName evidence="1">Uncharacterized protein</fullName>
    </submittedName>
</protein>
<name>A0A9P0E5G8_NEZVI</name>
<gene>
    <name evidence="1" type="ORF">NEZAVI_LOCUS3442</name>
</gene>
<evidence type="ECO:0000313" key="2">
    <source>
        <dbReference type="Proteomes" id="UP001152798"/>
    </source>
</evidence>
<evidence type="ECO:0000313" key="1">
    <source>
        <dbReference type="EMBL" id="CAH1392662.1"/>
    </source>
</evidence>
<accession>A0A9P0E5G8</accession>
<organism evidence="1 2">
    <name type="scientific">Nezara viridula</name>
    <name type="common">Southern green stink bug</name>
    <name type="synonym">Cimex viridulus</name>
    <dbReference type="NCBI Taxonomy" id="85310"/>
    <lineage>
        <taxon>Eukaryota</taxon>
        <taxon>Metazoa</taxon>
        <taxon>Ecdysozoa</taxon>
        <taxon>Arthropoda</taxon>
        <taxon>Hexapoda</taxon>
        <taxon>Insecta</taxon>
        <taxon>Pterygota</taxon>
        <taxon>Neoptera</taxon>
        <taxon>Paraneoptera</taxon>
        <taxon>Hemiptera</taxon>
        <taxon>Heteroptera</taxon>
        <taxon>Panheteroptera</taxon>
        <taxon>Pentatomomorpha</taxon>
        <taxon>Pentatomoidea</taxon>
        <taxon>Pentatomidae</taxon>
        <taxon>Pentatominae</taxon>
        <taxon>Nezara</taxon>
    </lineage>
</organism>
<keyword evidence="2" id="KW-1185">Reference proteome</keyword>
<dbReference type="Proteomes" id="UP001152798">
    <property type="component" value="Chromosome 2"/>
</dbReference>
<dbReference type="EMBL" id="OV725078">
    <property type="protein sequence ID" value="CAH1392662.1"/>
    <property type="molecule type" value="Genomic_DNA"/>
</dbReference>
<dbReference type="AlphaFoldDB" id="A0A9P0E5G8"/>
<sequence length="83" mass="9503">MYCSLRQKKKKSNKGEEEIMAPFNKLVQIIEKQCGNTNKPKTIAQNYGSMLGERLDQLPQPEQSLCICEMERGLGKMCADFME</sequence>